<keyword evidence="3" id="KW-0732">Signal</keyword>
<name>A0A0M3I535_ASCLU</name>
<feature type="chain" id="PRO_5005656951" evidence="3">
    <location>
        <begin position="21"/>
        <end position="202"/>
    </location>
</feature>
<keyword evidence="4" id="KW-1185">Reference proteome</keyword>
<evidence type="ECO:0000256" key="1">
    <source>
        <dbReference type="SAM" id="MobiDB-lite"/>
    </source>
</evidence>
<keyword evidence="2" id="KW-0472">Membrane</keyword>
<proteinExistence type="predicted"/>
<feature type="transmembrane region" description="Helical" evidence="2">
    <location>
        <begin position="166"/>
        <end position="196"/>
    </location>
</feature>
<protein>
    <submittedName>
        <fullName evidence="5">Transmembrane protein</fullName>
    </submittedName>
</protein>
<dbReference type="AlphaFoldDB" id="A0A0M3I535"/>
<evidence type="ECO:0000313" key="4">
    <source>
        <dbReference type="Proteomes" id="UP000036681"/>
    </source>
</evidence>
<dbReference type="Proteomes" id="UP000036681">
    <property type="component" value="Unplaced"/>
</dbReference>
<evidence type="ECO:0000313" key="5">
    <source>
        <dbReference type="WBParaSite" id="ALUE_0001199001-mRNA-1"/>
    </source>
</evidence>
<feature type="signal peptide" evidence="3">
    <location>
        <begin position="1"/>
        <end position="20"/>
    </location>
</feature>
<evidence type="ECO:0000256" key="2">
    <source>
        <dbReference type="SAM" id="Phobius"/>
    </source>
</evidence>
<organism evidence="4 5">
    <name type="scientific">Ascaris lumbricoides</name>
    <name type="common">Giant roundworm</name>
    <dbReference type="NCBI Taxonomy" id="6252"/>
    <lineage>
        <taxon>Eukaryota</taxon>
        <taxon>Metazoa</taxon>
        <taxon>Ecdysozoa</taxon>
        <taxon>Nematoda</taxon>
        <taxon>Chromadorea</taxon>
        <taxon>Rhabditida</taxon>
        <taxon>Spirurina</taxon>
        <taxon>Ascaridomorpha</taxon>
        <taxon>Ascaridoidea</taxon>
        <taxon>Ascarididae</taxon>
        <taxon>Ascaris</taxon>
    </lineage>
</organism>
<feature type="region of interest" description="Disordered" evidence="1">
    <location>
        <begin position="135"/>
        <end position="157"/>
    </location>
</feature>
<reference evidence="5" key="1">
    <citation type="submission" date="2017-02" db="UniProtKB">
        <authorList>
            <consortium name="WormBaseParasite"/>
        </authorList>
    </citation>
    <scope>IDENTIFICATION</scope>
</reference>
<feature type="compositionally biased region" description="Polar residues" evidence="1">
    <location>
        <begin position="142"/>
        <end position="155"/>
    </location>
</feature>
<accession>A0A0M3I535</accession>
<dbReference type="WBParaSite" id="ALUE_0001199001-mRNA-1">
    <property type="protein sequence ID" value="ALUE_0001199001-mRNA-1"/>
    <property type="gene ID" value="ALUE_0001199001"/>
</dbReference>
<sequence length="202" mass="22291">MFVDGELAVLLLSITSSCVAEKCSSVAISFLKTFSRSGLDRDGIRENEDQWQQRFNHLNTVTSYWPTEAMETGIDNASVLPIHSMIETNTSLLLAVYAMNSLLLTTVENQFHGLRSTTETAIITSTSAEILKQHTTSRDRTSSLISPQQQTNNANEDNKAIRKDEVISYVVLLAVSMTGTLSSAIIFSLTFFGCIFKPLKSV</sequence>
<keyword evidence="2" id="KW-0812">Transmembrane</keyword>
<keyword evidence="2" id="KW-1133">Transmembrane helix</keyword>
<evidence type="ECO:0000256" key="3">
    <source>
        <dbReference type="SAM" id="SignalP"/>
    </source>
</evidence>